<gene>
    <name evidence="1" type="ORF">Vretifemale_5593</name>
    <name evidence="2" type="ORF">Vretimale_5579</name>
</gene>
<dbReference type="OrthoDB" id="10386764at2759"/>
<evidence type="ECO:0000313" key="1">
    <source>
        <dbReference type="EMBL" id="GIL75872.1"/>
    </source>
</evidence>
<dbReference type="EMBL" id="BNCP01000008">
    <property type="protein sequence ID" value="GIL75872.1"/>
    <property type="molecule type" value="Genomic_DNA"/>
</dbReference>
<dbReference type="Proteomes" id="UP000722791">
    <property type="component" value="Unassembled WGS sequence"/>
</dbReference>
<dbReference type="AlphaFoldDB" id="A0A8J4C6W4"/>
<name>A0A8J4C6W4_9CHLO</name>
<evidence type="ECO:0000313" key="3">
    <source>
        <dbReference type="Proteomes" id="UP000747110"/>
    </source>
</evidence>
<accession>A0A8J4C6W4</accession>
<dbReference type="EMBL" id="BNCQ01000008">
    <property type="protein sequence ID" value="GIM00591.1"/>
    <property type="molecule type" value="Genomic_DNA"/>
</dbReference>
<comment type="caution">
    <text evidence="1">The sequence shown here is derived from an EMBL/GenBank/DDBJ whole genome shotgun (WGS) entry which is preliminary data.</text>
</comment>
<protein>
    <submittedName>
        <fullName evidence="1">Uncharacterized protein</fullName>
    </submittedName>
</protein>
<dbReference type="Proteomes" id="UP000747110">
    <property type="component" value="Unassembled WGS sequence"/>
</dbReference>
<evidence type="ECO:0000313" key="2">
    <source>
        <dbReference type="EMBL" id="GIM00591.1"/>
    </source>
</evidence>
<organism evidence="1 3">
    <name type="scientific">Volvox reticuliferus</name>
    <dbReference type="NCBI Taxonomy" id="1737510"/>
    <lineage>
        <taxon>Eukaryota</taxon>
        <taxon>Viridiplantae</taxon>
        <taxon>Chlorophyta</taxon>
        <taxon>core chlorophytes</taxon>
        <taxon>Chlorophyceae</taxon>
        <taxon>CS clade</taxon>
        <taxon>Chlamydomonadales</taxon>
        <taxon>Volvocaceae</taxon>
        <taxon>Volvox</taxon>
    </lineage>
</organism>
<reference evidence="1" key="1">
    <citation type="journal article" date="2021" name="Proc. Natl. Acad. Sci. U.S.A.">
        <title>Three genomes in the algal genus Volvox reveal the fate of a haploid sex-determining region after a transition to homothallism.</title>
        <authorList>
            <person name="Yamamoto K."/>
            <person name="Hamaji T."/>
            <person name="Kawai-Toyooka H."/>
            <person name="Matsuzaki R."/>
            <person name="Takahashi F."/>
            <person name="Nishimura Y."/>
            <person name="Kawachi M."/>
            <person name="Noguchi H."/>
            <person name="Minakuchi Y."/>
            <person name="Umen J.G."/>
            <person name="Toyoda A."/>
            <person name="Nozaki H."/>
        </authorList>
    </citation>
    <scope>NUCLEOTIDE SEQUENCE</scope>
    <source>
        <strain evidence="2">NIES-3785</strain>
        <strain evidence="1">NIES-3786</strain>
    </source>
</reference>
<keyword evidence="3" id="KW-1185">Reference proteome</keyword>
<sequence>MPFLHGIVRCFTGTPVEDHKVRDGLVALSAVGEAGKVNLGEALTPRVPAPRTTAPAAADSPTTPVCPVPPHPGVNGAPAAVARDTWVVCATFFNKQAQHISELVKGRCGKDGLNQWLIHTADLATLFLSLACLSLQAQQHWDDDKAGVWYAAERTDAPDCMAPQDPDCFHGSIPDPNQLAVGRGPNVHCFWMYTFRKTVREAIQLAKDGHFRGLEAAQFEKVEEWFFHTLSLVDTHTQWAMGSGRAKAYWEQRKEDWRRSTSDHQRRH</sequence>
<proteinExistence type="predicted"/>